<evidence type="ECO:0008006" key="5">
    <source>
        <dbReference type="Google" id="ProtNLM"/>
    </source>
</evidence>
<evidence type="ECO:0000313" key="4">
    <source>
        <dbReference type="Proteomes" id="UP000533269"/>
    </source>
</evidence>
<organism evidence="3 4">
    <name type="scientific">Kineococcus radiotolerans</name>
    <dbReference type="NCBI Taxonomy" id="131568"/>
    <lineage>
        <taxon>Bacteria</taxon>
        <taxon>Bacillati</taxon>
        <taxon>Actinomycetota</taxon>
        <taxon>Actinomycetes</taxon>
        <taxon>Kineosporiales</taxon>
        <taxon>Kineosporiaceae</taxon>
        <taxon>Kineococcus</taxon>
    </lineage>
</organism>
<dbReference type="Pfam" id="PF08338">
    <property type="entry name" value="DUF1731"/>
    <property type="match status" value="1"/>
</dbReference>
<reference evidence="3 4" key="1">
    <citation type="submission" date="2020-08" db="EMBL/GenBank/DDBJ databases">
        <title>The Agave Microbiome: Exploring the role of microbial communities in plant adaptations to desert environments.</title>
        <authorList>
            <person name="Partida-Martinez L.P."/>
        </authorList>
    </citation>
    <scope>NUCLEOTIDE SEQUENCE [LARGE SCALE GENOMIC DNA]</scope>
    <source>
        <strain evidence="3 4">AS2.23</strain>
    </source>
</reference>
<dbReference type="RefSeq" id="WP_183392628.1">
    <property type="nucleotide sequence ID" value="NZ_JACHVY010000004.1"/>
</dbReference>
<protein>
    <recommendedName>
        <fullName evidence="5">NAD-dependent epimerase/dehydratase</fullName>
    </recommendedName>
</protein>
<proteinExistence type="predicted"/>
<feature type="domain" description="DUF1731" evidence="2">
    <location>
        <begin position="278"/>
        <end position="311"/>
    </location>
</feature>
<dbReference type="Proteomes" id="UP000533269">
    <property type="component" value="Unassembled WGS sequence"/>
</dbReference>
<gene>
    <name evidence="3" type="ORF">FHR75_003834</name>
</gene>
<dbReference type="Pfam" id="PF01370">
    <property type="entry name" value="Epimerase"/>
    <property type="match status" value="1"/>
</dbReference>
<dbReference type="InterPro" id="IPR013549">
    <property type="entry name" value="DUF1731"/>
</dbReference>
<sequence length="321" mass="35189">MKIVIPGGTGQVGGVLRRALAARGDEVVVVSRRPEALEPGIRHVVWDGRTQGAWADEVDGADAVVNLAGRSVSCRYTDANLRQMMDSRVDSTRAVGEAISRASDPPRVWLQMSTATIYADARSRGDDRPHDEVDGVIGGEEPDVPLYWEYSVRIARRWEQAQAEAATPATRRVALRTAMVMTPDRGGIFDYLSWMARLGLGGPVAGGRQHVSWIHGEDFVRAVQFLLERDDLEGPVNLAAPGPVPQGELMRSLRHAWGGRPGLPATRLMAEVGALVLRTDTELLLKSRRVVPARLLEAGFTFTHPRWRSAAIDLVDGARRR</sequence>
<accession>A0A7W4TQT1</accession>
<evidence type="ECO:0000313" key="3">
    <source>
        <dbReference type="EMBL" id="MBB2902998.1"/>
    </source>
</evidence>
<dbReference type="InterPro" id="IPR001509">
    <property type="entry name" value="Epimerase_deHydtase"/>
</dbReference>
<evidence type="ECO:0000259" key="1">
    <source>
        <dbReference type="Pfam" id="PF01370"/>
    </source>
</evidence>
<dbReference type="SUPFAM" id="SSF51735">
    <property type="entry name" value="NAD(P)-binding Rossmann-fold domains"/>
    <property type="match status" value="1"/>
</dbReference>
<dbReference type="Gene3D" id="3.40.50.720">
    <property type="entry name" value="NAD(P)-binding Rossmann-like Domain"/>
    <property type="match status" value="1"/>
</dbReference>
<reference evidence="3 4" key="2">
    <citation type="submission" date="2020-08" db="EMBL/GenBank/DDBJ databases">
        <authorList>
            <person name="Partida-Martinez L."/>
            <person name="Huntemann M."/>
            <person name="Clum A."/>
            <person name="Wang J."/>
            <person name="Palaniappan K."/>
            <person name="Ritter S."/>
            <person name="Chen I.-M."/>
            <person name="Stamatis D."/>
            <person name="Reddy T."/>
            <person name="O'Malley R."/>
            <person name="Daum C."/>
            <person name="Shapiro N."/>
            <person name="Ivanova N."/>
            <person name="Kyrpides N."/>
            <person name="Woyke T."/>
        </authorList>
    </citation>
    <scope>NUCLEOTIDE SEQUENCE [LARGE SCALE GENOMIC DNA]</scope>
    <source>
        <strain evidence="3 4">AS2.23</strain>
    </source>
</reference>
<dbReference type="InterPro" id="IPR036291">
    <property type="entry name" value="NAD(P)-bd_dom_sf"/>
</dbReference>
<name>A0A7W4TQT1_KINRA</name>
<dbReference type="PANTHER" id="PTHR11092">
    <property type="entry name" value="SUGAR NUCLEOTIDE EPIMERASE RELATED"/>
    <property type="match status" value="1"/>
</dbReference>
<dbReference type="PANTHER" id="PTHR11092:SF0">
    <property type="entry name" value="EPIMERASE FAMILY PROTEIN SDR39U1"/>
    <property type="match status" value="1"/>
</dbReference>
<feature type="domain" description="NAD-dependent epimerase/dehydratase" evidence="1">
    <location>
        <begin position="3"/>
        <end position="231"/>
    </location>
</feature>
<dbReference type="AlphaFoldDB" id="A0A7W4TQT1"/>
<comment type="caution">
    <text evidence="3">The sequence shown here is derived from an EMBL/GenBank/DDBJ whole genome shotgun (WGS) entry which is preliminary data.</text>
</comment>
<evidence type="ECO:0000259" key="2">
    <source>
        <dbReference type="Pfam" id="PF08338"/>
    </source>
</evidence>
<dbReference type="EMBL" id="JACHVY010000004">
    <property type="protein sequence ID" value="MBB2902998.1"/>
    <property type="molecule type" value="Genomic_DNA"/>
</dbReference>